<protein>
    <submittedName>
        <fullName evidence="1">Uncharacterized protein</fullName>
    </submittedName>
</protein>
<comment type="caution">
    <text evidence="1">The sequence shown here is derived from an EMBL/GenBank/DDBJ whole genome shotgun (WGS) entry which is preliminary data.</text>
</comment>
<keyword evidence="2" id="KW-1185">Reference proteome</keyword>
<dbReference type="EMBL" id="CM042013">
    <property type="protein sequence ID" value="KAI3737191.1"/>
    <property type="molecule type" value="Genomic_DNA"/>
</dbReference>
<reference evidence="2" key="1">
    <citation type="journal article" date="2022" name="Mol. Ecol. Resour.">
        <title>The genomes of chicory, endive, great burdock and yacon provide insights into Asteraceae palaeo-polyploidization history and plant inulin production.</title>
        <authorList>
            <person name="Fan W."/>
            <person name="Wang S."/>
            <person name="Wang H."/>
            <person name="Wang A."/>
            <person name="Jiang F."/>
            <person name="Liu H."/>
            <person name="Zhao H."/>
            <person name="Xu D."/>
            <person name="Zhang Y."/>
        </authorList>
    </citation>
    <scope>NUCLEOTIDE SEQUENCE [LARGE SCALE GENOMIC DNA]</scope>
    <source>
        <strain evidence="2">cv. Punajuju</strain>
    </source>
</reference>
<proteinExistence type="predicted"/>
<reference evidence="1 2" key="2">
    <citation type="journal article" date="2022" name="Mol. Ecol. Resour.">
        <title>The genomes of chicory, endive, great burdock and yacon provide insights into Asteraceae paleo-polyploidization history and plant inulin production.</title>
        <authorList>
            <person name="Fan W."/>
            <person name="Wang S."/>
            <person name="Wang H."/>
            <person name="Wang A."/>
            <person name="Jiang F."/>
            <person name="Liu H."/>
            <person name="Zhao H."/>
            <person name="Xu D."/>
            <person name="Zhang Y."/>
        </authorList>
    </citation>
    <scope>NUCLEOTIDE SEQUENCE [LARGE SCALE GENOMIC DNA]</scope>
    <source>
        <strain evidence="2">cv. Punajuju</strain>
        <tissue evidence="1">Leaves</tissue>
    </source>
</reference>
<accession>A0ACB9CSF1</accession>
<dbReference type="Proteomes" id="UP001055811">
    <property type="component" value="Linkage Group LG05"/>
</dbReference>
<evidence type="ECO:0000313" key="1">
    <source>
        <dbReference type="EMBL" id="KAI3737191.1"/>
    </source>
</evidence>
<evidence type="ECO:0000313" key="2">
    <source>
        <dbReference type="Proteomes" id="UP001055811"/>
    </source>
</evidence>
<sequence>MFKGIHLISVVLGFDDDGGVMCSQGLKGELLFLELEFGVIEKLLNKSLHLAMQYAYVSAQFSTEAKKRHFRLMILSVSIHFREELNPPLNHAPNIFNNGGSITVRLLPTASSFLLLHISFPSQILQPPANRLPNPPHNRPPIPFESTGVQNFCQNLRQVWPHPAPPPGIPPCHLGLLPFRRPGMLHQERHCFC</sequence>
<gene>
    <name evidence="1" type="ORF">L2E82_27186</name>
</gene>
<organism evidence="1 2">
    <name type="scientific">Cichorium intybus</name>
    <name type="common">Chicory</name>
    <dbReference type="NCBI Taxonomy" id="13427"/>
    <lineage>
        <taxon>Eukaryota</taxon>
        <taxon>Viridiplantae</taxon>
        <taxon>Streptophyta</taxon>
        <taxon>Embryophyta</taxon>
        <taxon>Tracheophyta</taxon>
        <taxon>Spermatophyta</taxon>
        <taxon>Magnoliopsida</taxon>
        <taxon>eudicotyledons</taxon>
        <taxon>Gunneridae</taxon>
        <taxon>Pentapetalae</taxon>
        <taxon>asterids</taxon>
        <taxon>campanulids</taxon>
        <taxon>Asterales</taxon>
        <taxon>Asteraceae</taxon>
        <taxon>Cichorioideae</taxon>
        <taxon>Cichorieae</taxon>
        <taxon>Cichoriinae</taxon>
        <taxon>Cichorium</taxon>
    </lineage>
</organism>
<name>A0ACB9CSF1_CICIN</name>